<comment type="caution">
    <text evidence="1">The sequence shown here is derived from an EMBL/GenBank/DDBJ whole genome shotgun (WGS) entry which is preliminary data.</text>
</comment>
<gene>
    <name evidence="1" type="ORF">CEE69_07820</name>
</gene>
<sequence length="152" mass="16026">MVVVKAIATFQLMVLSLPPHDFAFPASLPKRTSVFGRVGVIVAVWLVAGLQFLPPALPPVSVAKSDSLSAAVSTLENVSVERPMAVGSERGAASLAQAFKDAREWSGALDSSVPDRCSQAARLLFACALESRAWASVGEGDSLVNLHVRLQI</sequence>
<dbReference type="Proteomes" id="UP000225740">
    <property type="component" value="Unassembled WGS sequence"/>
</dbReference>
<dbReference type="OrthoDB" id="269970at2"/>
<name>A0A2G1W9Y1_9BACT</name>
<accession>A0A2G1W9Y1</accession>
<evidence type="ECO:0000313" key="1">
    <source>
        <dbReference type="EMBL" id="PHQ35811.1"/>
    </source>
</evidence>
<dbReference type="EMBL" id="NIZW01000006">
    <property type="protein sequence ID" value="PHQ35811.1"/>
    <property type="molecule type" value="Genomic_DNA"/>
</dbReference>
<protein>
    <submittedName>
        <fullName evidence="1">Uncharacterized protein</fullName>
    </submittedName>
</protein>
<keyword evidence="2" id="KW-1185">Reference proteome</keyword>
<organism evidence="1 2">
    <name type="scientific">Rhodopirellula bahusiensis</name>
    <dbReference type="NCBI Taxonomy" id="2014065"/>
    <lineage>
        <taxon>Bacteria</taxon>
        <taxon>Pseudomonadati</taxon>
        <taxon>Planctomycetota</taxon>
        <taxon>Planctomycetia</taxon>
        <taxon>Pirellulales</taxon>
        <taxon>Pirellulaceae</taxon>
        <taxon>Rhodopirellula</taxon>
    </lineage>
</organism>
<evidence type="ECO:0000313" key="2">
    <source>
        <dbReference type="Proteomes" id="UP000225740"/>
    </source>
</evidence>
<dbReference type="AlphaFoldDB" id="A0A2G1W9Y1"/>
<reference evidence="1 2" key="1">
    <citation type="submission" date="2017-06" db="EMBL/GenBank/DDBJ databases">
        <title>Description of Rhodopirellula bahusiensis sp. nov.</title>
        <authorList>
            <person name="Kizina J."/>
            <person name="Harder J."/>
        </authorList>
    </citation>
    <scope>NUCLEOTIDE SEQUENCE [LARGE SCALE GENOMIC DNA]</scope>
    <source>
        <strain evidence="1 2">SWK21</strain>
    </source>
</reference>
<proteinExistence type="predicted"/>